<evidence type="ECO:0008006" key="4">
    <source>
        <dbReference type="Google" id="ProtNLM"/>
    </source>
</evidence>
<dbReference type="AlphaFoldDB" id="K2IY51"/>
<dbReference type="STRING" id="745411.B3C1_18116"/>
<feature type="signal peptide" evidence="1">
    <location>
        <begin position="1"/>
        <end position="25"/>
    </location>
</feature>
<evidence type="ECO:0000256" key="1">
    <source>
        <dbReference type="SAM" id="SignalP"/>
    </source>
</evidence>
<feature type="chain" id="PRO_5003861121" description="Lipoprotein" evidence="1">
    <location>
        <begin position="26"/>
        <end position="65"/>
    </location>
</feature>
<keyword evidence="3" id="KW-1185">Reference proteome</keyword>
<proteinExistence type="predicted"/>
<comment type="caution">
    <text evidence="2">The sequence shown here is derived from an EMBL/GenBank/DDBJ whole genome shotgun (WGS) entry which is preliminary data.</text>
</comment>
<dbReference type="EMBL" id="AMRI01000037">
    <property type="protein sequence ID" value="EKE67758.1"/>
    <property type="molecule type" value="Genomic_DNA"/>
</dbReference>
<dbReference type="RefSeq" id="WP_008486624.1">
    <property type="nucleotide sequence ID" value="NZ_AMRI01000037.1"/>
</dbReference>
<accession>K2IY51</accession>
<keyword evidence="1" id="KW-0732">Signal</keyword>
<evidence type="ECO:0000313" key="3">
    <source>
        <dbReference type="Proteomes" id="UP000006755"/>
    </source>
</evidence>
<name>K2IY51_9GAMM</name>
<sequence>MINRRIVAAVLGFGLAIGASFGAAAQFNCGRCEAQKVACIDGGGSWAQCERAYVSCMSREGCMIP</sequence>
<reference evidence="2 3" key="1">
    <citation type="journal article" date="2012" name="J. Bacteriol.">
        <title>Genome Sequence of Gallaecimonas xiamenensis Type Strain 3-C-1.</title>
        <authorList>
            <person name="Lai Q."/>
            <person name="Wang L."/>
            <person name="Wang W."/>
            <person name="Shao Z."/>
        </authorList>
    </citation>
    <scope>NUCLEOTIDE SEQUENCE [LARGE SCALE GENOMIC DNA]</scope>
    <source>
        <strain evidence="2 3">3-C-1</strain>
    </source>
</reference>
<protein>
    <recommendedName>
        <fullName evidence="4">Lipoprotein</fullName>
    </recommendedName>
</protein>
<organism evidence="2 3">
    <name type="scientific">Gallaecimonas xiamenensis 3-C-1</name>
    <dbReference type="NCBI Taxonomy" id="745411"/>
    <lineage>
        <taxon>Bacteria</taxon>
        <taxon>Pseudomonadati</taxon>
        <taxon>Pseudomonadota</taxon>
        <taxon>Gammaproteobacteria</taxon>
        <taxon>Enterobacterales</taxon>
        <taxon>Gallaecimonadaceae</taxon>
        <taxon>Gallaecimonas</taxon>
    </lineage>
</organism>
<gene>
    <name evidence="2" type="ORF">B3C1_18116</name>
</gene>
<dbReference type="Proteomes" id="UP000006755">
    <property type="component" value="Unassembled WGS sequence"/>
</dbReference>
<evidence type="ECO:0000313" key="2">
    <source>
        <dbReference type="EMBL" id="EKE67758.1"/>
    </source>
</evidence>